<keyword evidence="1" id="KW-1133">Transmembrane helix</keyword>
<evidence type="ECO:0000313" key="2">
    <source>
        <dbReference type="EMBL" id="EPC04213.1"/>
    </source>
</evidence>
<accession>S2KUF6</accession>
<dbReference type="Proteomes" id="UP000014463">
    <property type="component" value="Unassembled WGS sequence"/>
</dbReference>
<evidence type="ECO:0000313" key="3">
    <source>
        <dbReference type="Proteomes" id="UP000014463"/>
    </source>
</evidence>
<proteinExistence type="predicted"/>
<reference evidence="2 3" key="1">
    <citation type="journal article" date="2013" name="Genome Announc.">
        <title>Draft genome sequence of the moderately halophilic gammaproteobacterium Halomonas anticariensis FP35.</title>
        <authorList>
            <person name="Tahrioui A."/>
            <person name="Quesada E."/>
            <person name="Llamas I."/>
        </authorList>
    </citation>
    <scope>NUCLEOTIDE SEQUENCE [LARGE SCALE GENOMIC DNA]</scope>
    <source>
        <strain evidence="3">DSM 16096 / CECT 5854 / LMG 22089 / FP35</strain>
    </source>
</reference>
<comment type="caution">
    <text evidence="2">The sequence shown here is derived from an EMBL/GenBank/DDBJ whole genome shotgun (WGS) entry which is preliminary data.</text>
</comment>
<dbReference type="AlphaFoldDB" id="S2KUF6"/>
<organism evidence="2 3">
    <name type="scientific">Litchfieldella anticariensis (strain DSM 16096 / CECT 5854 / CIP 108499 / LMG 22089 / FP35)</name>
    <name type="common">Halomonas anticariensis</name>
    <dbReference type="NCBI Taxonomy" id="1121939"/>
    <lineage>
        <taxon>Bacteria</taxon>
        <taxon>Pseudomonadati</taxon>
        <taxon>Pseudomonadota</taxon>
        <taxon>Gammaproteobacteria</taxon>
        <taxon>Oceanospirillales</taxon>
        <taxon>Halomonadaceae</taxon>
        <taxon>Litchfieldella</taxon>
    </lineage>
</organism>
<evidence type="ECO:0000256" key="1">
    <source>
        <dbReference type="SAM" id="Phobius"/>
    </source>
</evidence>
<sequence>MRIELKIIVKFYCAILAYIFYCFIIFFTKKINERYLIISFSLILNIHISTYIIFHR</sequence>
<keyword evidence="1" id="KW-0812">Transmembrane</keyword>
<name>S2KUF6_LITA3</name>
<protein>
    <submittedName>
        <fullName evidence="2">Uncharacterized protein</fullName>
    </submittedName>
</protein>
<keyword evidence="3" id="KW-1185">Reference proteome</keyword>
<keyword evidence="1" id="KW-0472">Membrane</keyword>
<feature type="transmembrane region" description="Helical" evidence="1">
    <location>
        <begin position="34"/>
        <end position="54"/>
    </location>
</feature>
<feature type="transmembrane region" description="Helical" evidence="1">
    <location>
        <begin position="7"/>
        <end position="28"/>
    </location>
</feature>
<dbReference type="EMBL" id="ASTJ01000011">
    <property type="protein sequence ID" value="EPC04213.1"/>
    <property type="molecule type" value="Genomic_DNA"/>
</dbReference>
<gene>
    <name evidence="2" type="ORF">L861_02550</name>
</gene>